<evidence type="ECO:0000313" key="4">
    <source>
        <dbReference type="Proteomes" id="UP000183945"/>
    </source>
</evidence>
<organism evidence="3 4">
    <name type="scientific">Salegentibacter echinorum</name>
    <dbReference type="NCBI Taxonomy" id="1073325"/>
    <lineage>
        <taxon>Bacteria</taxon>
        <taxon>Pseudomonadati</taxon>
        <taxon>Bacteroidota</taxon>
        <taxon>Flavobacteriia</taxon>
        <taxon>Flavobacteriales</taxon>
        <taxon>Flavobacteriaceae</taxon>
        <taxon>Salegentibacter</taxon>
    </lineage>
</organism>
<sequence length="337" mass="38639">MNYLVLFIGITLYIMIVTDMVMTTVTVKGGGWITNKISSMSWKFFLKLCDHNGKSRLLSHIGYLQLLFIVLFWVVMLNVSFTLVLWSDTASVINSTSKLPVNLWGKIYYSGFSLSTLGVGDYIAKNDLWRLVTTLYSFTGLILITMSITYFIPVLNAVIKKRKLGILISSLGKEPQDMVLNSYNKEKWDVLNYRVVSLAEELIEHSQNHRAYPVIHYFHNNKKEKAIIIQIARLNEAIFILKNFIKIDVSSESNPLDNIDIALSDYIEVIQEVKGVKFTEVFPSNPGLNKLEDAGLIQKNTKSTNKLTKEMQKRRKVLCRLVKEDGWEWKDIIKPSI</sequence>
<dbReference type="OrthoDB" id="3422146at2"/>
<dbReference type="Gene3D" id="1.10.287.70">
    <property type="match status" value="1"/>
</dbReference>
<dbReference type="STRING" id="1073325.SAMN05444483_10170"/>
<dbReference type="EMBL" id="FQVT01000001">
    <property type="protein sequence ID" value="SHF42874.1"/>
    <property type="molecule type" value="Genomic_DNA"/>
</dbReference>
<evidence type="ECO:0000259" key="2">
    <source>
        <dbReference type="Pfam" id="PF07885"/>
    </source>
</evidence>
<feature type="transmembrane region" description="Helical" evidence="1">
    <location>
        <begin position="6"/>
        <end position="27"/>
    </location>
</feature>
<keyword evidence="1" id="KW-0472">Membrane</keyword>
<feature type="transmembrane region" description="Helical" evidence="1">
    <location>
        <begin position="107"/>
        <end position="124"/>
    </location>
</feature>
<dbReference type="SUPFAM" id="SSF81324">
    <property type="entry name" value="Voltage-gated potassium channels"/>
    <property type="match status" value="1"/>
</dbReference>
<evidence type="ECO:0000256" key="1">
    <source>
        <dbReference type="SAM" id="Phobius"/>
    </source>
</evidence>
<gene>
    <name evidence="3" type="ORF">SAMN05444483_10170</name>
</gene>
<keyword evidence="4" id="KW-1185">Reference proteome</keyword>
<keyword evidence="1" id="KW-1133">Transmembrane helix</keyword>
<dbReference type="AlphaFoldDB" id="A0A1M5BJV7"/>
<feature type="transmembrane region" description="Helical" evidence="1">
    <location>
        <begin position="63"/>
        <end position="87"/>
    </location>
</feature>
<keyword evidence="1" id="KW-0812">Transmembrane</keyword>
<feature type="transmembrane region" description="Helical" evidence="1">
    <location>
        <begin position="131"/>
        <end position="152"/>
    </location>
</feature>
<name>A0A1M5BJV7_SALEC</name>
<protein>
    <submittedName>
        <fullName evidence="3">Ion channel</fullName>
    </submittedName>
</protein>
<dbReference type="RefSeq" id="WP_072875635.1">
    <property type="nucleotide sequence ID" value="NZ_FQVT01000001.1"/>
</dbReference>
<dbReference type="Pfam" id="PF07885">
    <property type="entry name" value="Ion_trans_2"/>
    <property type="match status" value="1"/>
</dbReference>
<reference evidence="4" key="1">
    <citation type="submission" date="2016-11" db="EMBL/GenBank/DDBJ databases">
        <authorList>
            <person name="Varghese N."/>
            <person name="Submissions S."/>
        </authorList>
    </citation>
    <scope>NUCLEOTIDE SEQUENCE [LARGE SCALE GENOMIC DNA]</scope>
    <source>
        <strain evidence="4">DSM 24579</strain>
    </source>
</reference>
<proteinExistence type="predicted"/>
<feature type="domain" description="Potassium channel" evidence="2">
    <location>
        <begin position="83"/>
        <end position="154"/>
    </location>
</feature>
<dbReference type="Proteomes" id="UP000183945">
    <property type="component" value="Unassembled WGS sequence"/>
</dbReference>
<evidence type="ECO:0000313" key="3">
    <source>
        <dbReference type="EMBL" id="SHF42874.1"/>
    </source>
</evidence>
<dbReference type="InterPro" id="IPR013099">
    <property type="entry name" value="K_chnl_dom"/>
</dbReference>
<accession>A0A1M5BJV7</accession>